<dbReference type="OrthoDB" id="287220at2"/>
<dbReference type="EMBL" id="FOGC01000002">
    <property type="protein sequence ID" value="SEQ29778.1"/>
    <property type="molecule type" value="Genomic_DNA"/>
</dbReference>
<protein>
    <recommendedName>
        <fullName evidence="4">Cupin domain protein</fullName>
    </recommendedName>
</protein>
<dbReference type="InterPro" id="IPR014710">
    <property type="entry name" value="RmlC-like_jellyroll"/>
</dbReference>
<evidence type="ECO:0000313" key="3">
    <source>
        <dbReference type="Proteomes" id="UP000242515"/>
    </source>
</evidence>
<dbReference type="Proteomes" id="UP000242515">
    <property type="component" value="Unassembled WGS sequence"/>
</dbReference>
<keyword evidence="3" id="KW-1185">Reference proteome</keyword>
<evidence type="ECO:0000256" key="1">
    <source>
        <dbReference type="SAM" id="SignalP"/>
    </source>
</evidence>
<evidence type="ECO:0000313" key="2">
    <source>
        <dbReference type="EMBL" id="SEQ29778.1"/>
    </source>
</evidence>
<dbReference type="Gene3D" id="2.60.120.10">
    <property type="entry name" value="Jelly Rolls"/>
    <property type="match status" value="1"/>
</dbReference>
<dbReference type="SUPFAM" id="SSF51182">
    <property type="entry name" value="RmlC-like cupins"/>
    <property type="match status" value="1"/>
</dbReference>
<accession>A0A1H9EXR9</accession>
<dbReference type="RefSeq" id="WP_092672684.1">
    <property type="nucleotide sequence ID" value="NZ_FOGC01000002.1"/>
</dbReference>
<organism evidence="2 3">
    <name type="scientific">Rosenbergiella nectarea</name>
    <dbReference type="NCBI Taxonomy" id="988801"/>
    <lineage>
        <taxon>Bacteria</taxon>
        <taxon>Pseudomonadati</taxon>
        <taxon>Pseudomonadota</taxon>
        <taxon>Gammaproteobacteria</taxon>
        <taxon>Enterobacterales</taxon>
        <taxon>Erwiniaceae</taxon>
        <taxon>Rosenbergiella</taxon>
    </lineage>
</organism>
<dbReference type="STRING" id="988801.SAMN05216522_10275"/>
<feature type="signal peptide" evidence="1">
    <location>
        <begin position="1"/>
        <end position="24"/>
    </location>
</feature>
<evidence type="ECO:0008006" key="4">
    <source>
        <dbReference type="Google" id="ProtNLM"/>
    </source>
</evidence>
<proteinExistence type="predicted"/>
<dbReference type="InterPro" id="IPR011051">
    <property type="entry name" value="RmlC_Cupin_sf"/>
</dbReference>
<keyword evidence="1" id="KW-0732">Signal</keyword>
<feature type="chain" id="PRO_5017342154" description="Cupin domain protein" evidence="1">
    <location>
        <begin position="25"/>
        <end position="155"/>
    </location>
</feature>
<dbReference type="CDD" id="cd02236">
    <property type="entry name" value="cupin_CV2614-like"/>
    <property type="match status" value="1"/>
</dbReference>
<sequence>MKKSLKSLVLASLIVPLLASAAQAADPKYPVESGKKHVLVQSDHSWNGGTYKPYPQGTPQLTVIKLHIQKGHALPWHKHIAPNAGYVEQGQLTLEDQKTGEKKVFKQGEAFAESVDQYHRGIATDPNQDTVLILTYAGTSKTPLSVPAPGEKNEY</sequence>
<name>A0A1H9EXR9_9GAMM</name>
<reference evidence="3" key="1">
    <citation type="submission" date="2016-10" db="EMBL/GenBank/DDBJ databases">
        <authorList>
            <person name="Varghese N."/>
            <person name="Submissions S."/>
        </authorList>
    </citation>
    <scope>NUCLEOTIDE SEQUENCE [LARGE SCALE GENOMIC DNA]</scope>
    <source>
        <strain evidence="3">8N4</strain>
    </source>
</reference>
<dbReference type="AlphaFoldDB" id="A0A1H9EXR9"/>
<gene>
    <name evidence="2" type="ORF">SAMN05216522_10275</name>
</gene>